<keyword evidence="2" id="KW-1185">Reference proteome</keyword>
<name>A0ACB8FEL8_9SAUR</name>
<protein>
    <submittedName>
        <fullName evidence="1">Uncharacterized protein</fullName>
    </submittedName>
</protein>
<dbReference type="EMBL" id="CM037622">
    <property type="protein sequence ID" value="KAH8003639.1"/>
    <property type="molecule type" value="Genomic_DNA"/>
</dbReference>
<proteinExistence type="predicted"/>
<gene>
    <name evidence="1" type="ORF">K3G42_022035</name>
</gene>
<organism evidence="1 2">
    <name type="scientific">Sphaerodactylus townsendi</name>
    <dbReference type="NCBI Taxonomy" id="933632"/>
    <lineage>
        <taxon>Eukaryota</taxon>
        <taxon>Metazoa</taxon>
        <taxon>Chordata</taxon>
        <taxon>Craniata</taxon>
        <taxon>Vertebrata</taxon>
        <taxon>Euteleostomi</taxon>
        <taxon>Lepidosauria</taxon>
        <taxon>Squamata</taxon>
        <taxon>Bifurcata</taxon>
        <taxon>Gekkota</taxon>
        <taxon>Sphaerodactylidae</taxon>
        <taxon>Sphaerodactylus</taxon>
    </lineage>
</organism>
<evidence type="ECO:0000313" key="1">
    <source>
        <dbReference type="EMBL" id="KAH8003639.1"/>
    </source>
</evidence>
<comment type="caution">
    <text evidence="1">The sequence shown here is derived from an EMBL/GenBank/DDBJ whole genome shotgun (WGS) entry which is preliminary data.</text>
</comment>
<sequence length="224" mass="23032">MLLCSSVNAPLVKPCRGSHGKKEPVSTPVLHSVGISGVYSAAGSEEGGGEAPEVRGKRRRPPAPPRLTLGDGDGLEPVQLPQQAAPLGGVQAVDEVAGALRRVERLHGLLLGVGAQRAAGAPPAAPGAATEEQEAAAAAAEAAAPEAAEGPPQRPLLLLEPEPGSPEERQAAAEPRRHAAPQREDKGRRRRPGQEELLLMEPRRFPCSGGRSAPLPASPQGGSR</sequence>
<dbReference type="Proteomes" id="UP000827872">
    <property type="component" value="Linkage Group LG09"/>
</dbReference>
<accession>A0ACB8FEL8</accession>
<evidence type="ECO:0000313" key="2">
    <source>
        <dbReference type="Proteomes" id="UP000827872"/>
    </source>
</evidence>
<reference evidence="1" key="1">
    <citation type="submission" date="2021-08" db="EMBL/GenBank/DDBJ databases">
        <title>The first chromosome-level gecko genome reveals the dynamic sex chromosomes of Neotropical dwarf geckos (Sphaerodactylidae: Sphaerodactylus).</title>
        <authorList>
            <person name="Pinto B.J."/>
            <person name="Keating S.E."/>
            <person name="Gamble T."/>
        </authorList>
    </citation>
    <scope>NUCLEOTIDE SEQUENCE</scope>
    <source>
        <strain evidence="1">TG3544</strain>
    </source>
</reference>